<accession>A0A8J4PRC1</accession>
<evidence type="ECO:0000259" key="1">
    <source>
        <dbReference type="PROSITE" id="PS50206"/>
    </source>
</evidence>
<evidence type="ECO:0000313" key="3">
    <source>
        <dbReference type="Proteomes" id="UP000695562"/>
    </source>
</evidence>
<dbReference type="SMART" id="SM00450">
    <property type="entry name" value="RHOD"/>
    <property type="match status" value="1"/>
</dbReference>
<dbReference type="SUPFAM" id="SSF52821">
    <property type="entry name" value="Rhodanese/Cell cycle control phosphatase"/>
    <property type="match status" value="1"/>
</dbReference>
<dbReference type="PANTHER" id="PTHR44086:SF8">
    <property type="entry name" value="RHODANESE DOMAIN-CONTAINING PROTEIN"/>
    <property type="match status" value="1"/>
</dbReference>
<dbReference type="EMBL" id="AJWJ01000298">
    <property type="protein sequence ID" value="KAF2072233.1"/>
    <property type="molecule type" value="Genomic_DNA"/>
</dbReference>
<evidence type="ECO:0000313" key="2">
    <source>
        <dbReference type="EMBL" id="KAF2072233.1"/>
    </source>
</evidence>
<protein>
    <recommendedName>
        <fullName evidence="1">Rhodanese domain-containing protein</fullName>
    </recommendedName>
</protein>
<dbReference type="PROSITE" id="PS50206">
    <property type="entry name" value="RHODANESE_3"/>
    <property type="match status" value="1"/>
</dbReference>
<gene>
    <name evidence="2" type="ORF">CYY_006456</name>
</gene>
<organism evidence="2 3">
    <name type="scientific">Polysphondylium violaceum</name>
    <dbReference type="NCBI Taxonomy" id="133409"/>
    <lineage>
        <taxon>Eukaryota</taxon>
        <taxon>Amoebozoa</taxon>
        <taxon>Evosea</taxon>
        <taxon>Eumycetozoa</taxon>
        <taxon>Dictyostelia</taxon>
        <taxon>Dictyosteliales</taxon>
        <taxon>Dictyosteliaceae</taxon>
        <taxon>Polysphondylium</taxon>
    </lineage>
</organism>
<dbReference type="GO" id="GO:0005739">
    <property type="term" value="C:mitochondrion"/>
    <property type="evidence" value="ECO:0007669"/>
    <property type="project" value="TreeGrafter"/>
</dbReference>
<reference evidence="2" key="1">
    <citation type="submission" date="2020-01" db="EMBL/GenBank/DDBJ databases">
        <title>Development of genomics and gene disruption for Polysphondylium violaceum indicates a role for the polyketide synthase stlB in stalk morphogenesis.</title>
        <authorList>
            <person name="Narita B."/>
            <person name="Kawabe Y."/>
            <person name="Kin K."/>
            <person name="Saito T."/>
            <person name="Gibbs R."/>
            <person name="Kuspa A."/>
            <person name="Muzny D."/>
            <person name="Queller D."/>
            <person name="Richards S."/>
            <person name="Strassman J."/>
            <person name="Sucgang R."/>
            <person name="Worley K."/>
            <person name="Schaap P."/>
        </authorList>
    </citation>
    <scope>NUCLEOTIDE SEQUENCE</scope>
    <source>
        <strain evidence="2">QSvi11</strain>
    </source>
</reference>
<sequence length="259" mass="29380">MFRLPSIVSRSSRLLNTTVVRNSGCLVGNSNNSRSFASGIEDDLEGQTYGSGSLNLIKSKVVSTEKKPNQRKLLKPRHNVERPAIELERDHPATFKVSEEFENLVMTQQQVVDLIKSEKVDNQTVFLIDLREPKEFFADLPIKQSQNIPMEYPKVEVEVQDHKNQRGKKVKKATGPKKAFSLDSELNFWQKICKLTPLQWREKFGFIKVKPTDNIIFYSANIGRASQVAEMAVAAGFVNAKFLEGGIRNWNKNIANNNN</sequence>
<dbReference type="InterPro" id="IPR001763">
    <property type="entry name" value="Rhodanese-like_dom"/>
</dbReference>
<dbReference type="Pfam" id="PF00581">
    <property type="entry name" value="Rhodanese"/>
    <property type="match status" value="1"/>
</dbReference>
<dbReference type="Gene3D" id="3.40.250.10">
    <property type="entry name" value="Rhodanese-like domain"/>
    <property type="match status" value="1"/>
</dbReference>
<feature type="domain" description="Rhodanese" evidence="1">
    <location>
        <begin position="121"/>
        <end position="255"/>
    </location>
</feature>
<comment type="caution">
    <text evidence="2">The sequence shown here is derived from an EMBL/GenBank/DDBJ whole genome shotgun (WGS) entry which is preliminary data.</text>
</comment>
<dbReference type="PANTHER" id="PTHR44086">
    <property type="entry name" value="THIOSULFATE SULFURTRANSFERASE RDL2, MITOCHONDRIAL-RELATED"/>
    <property type="match status" value="1"/>
</dbReference>
<dbReference type="AlphaFoldDB" id="A0A8J4PRC1"/>
<dbReference type="OrthoDB" id="566238at2759"/>
<name>A0A8J4PRC1_9MYCE</name>
<dbReference type="InterPro" id="IPR036873">
    <property type="entry name" value="Rhodanese-like_dom_sf"/>
</dbReference>
<dbReference type="GO" id="GO:0004792">
    <property type="term" value="F:thiosulfate-cyanide sulfurtransferase activity"/>
    <property type="evidence" value="ECO:0007669"/>
    <property type="project" value="TreeGrafter"/>
</dbReference>
<keyword evidence="3" id="KW-1185">Reference proteome</keyword>
<dbReference type="Proteomes" id="UP000695562">
    <property type="component" value="Unassembled WGS sequence"/>
</dbReference>
<proteinExistence type="predicted"/>